<feature type="transmembrane region" description="Helical" evidence="1">
    <location>
        <begin position="20"/>
        <end position="37"/>
    </location>
</feature>
<dbReference type="Proteomes" id="UP001200557">
    <property type="component" value="Unassembled WGS sequence"/>
</dbReference>
<evidence type="ECO:0000313" key="3">
    <source>
        <dbReference type="Proteomes" id="UP001200557"/>
    </source>
</evidence>
<feature type="transmembrane region" description="Helical" evidence="1">
    <location>
        <begin position="167"/>
        <end position="190"/>
    </location>
</feature>
<proteinExistence type="predicted"/>
<name>A0ABS9CU90_9RHOB</name>
<evidence type="ECO:0000256" key="1">
    <source>
        <dbReference type="SAM" id="Phobius"/>
    </source>
</evidence>
<keyword evidence="3" id="KW-1185">Reference proteome</keyword>
<accession>A0ABS9CU90</accession>
<comment type="caution">
    <text evidence="2">The sequence shown here is derived from an EMBL/GenBank/DDBJ whole genome shotgun (WGS) entry which is preliminary data.</text>
</comment>
<protein>
    <submittedName>
        <fullName evidence="2">Uncharacterized protein</fullName>
    </submittedName>
</protein>
<reference evidence="2 3" key="1">
    <citation type="submission" date="2022-01" db="EMBL/GenBank/DDBJ databases">
        <title>Octadecabacter sp. nov., isolated from a marine alga.</title>
        <authorList>
            <person name="Jin M.S."/>
            <person name="Kim H.M."/>
            <person name="Han D.M."/>
            <person name="Jung J.J."/>
            <person name="Jeon C.O."/>
        </authorList>
    </citation>
    <scope>NUCLEOTIDE SEQUENCE [LARGE SCALE GENOMIC DNA]</scope>
    <source>
        <strain evidence="2 3">G9-8</strain>
    </source>
</reference>
<dbReference type="RefSeq" id="WP_235224944.1">
    <property type="nucleotide sequence ID" value="NZ_JAKGAQ010000002.1"/>
</dbReference>
<evidence type="ECO:0000313" key="2">
    <source>
        <dbReference type="EMBL" id="MCF2870815.1"/>
    </source>
</evidence>
<sequence>MKNIVETIKTDLDDHLAKMALHSSAVFIAYCLSWLVISPVQNHLLPNLFTLISLFYLPFGIKIISAFFEGYKSMIYLAPGVLISFALFVEMPLGAMKTNMTLLISYGAAPTVFILLDWLKADGAHGLSASQAWRTLVLGGAISSVLISFLIHGVWHDTIDPNVMFSSMLRFIIGDMLGLAVVLSVLMGVFRLRSKRSRYRANEHRPEG</sequence>
<gene>
    <name evidence="2" type="ORF">L0664_07030</name>
</gene>
<dbReference type="EMBL" id="JAKGAQ010000002">
    <property type="protein sequence ID" value="MCF2870815.1"/>
    <property type="molecule type" value="Genomic_DNA"/>
</dbReference>
<feature type="transmembrane region" description="Helical" evidence="1">
    <location>
        <begin position="100"/>
        <end position="119"/>
    </location>
</feature>
<feature type="transmembrane region" description="Helical" evidence="1">
    <location>
        <begin position="49"/>
        <end position="68"/>
    </location>
</feature>
<organism evidence="2 3">
    <name type="scientific">Octadecabacter dasysiphoniae</name>
    <dbReference type="NCBI Taxonomy" id="2909341"/>
    <lineage>
        <taxon>Bacteria</taxon>
        <taxon>Pseudomonadati</taxon>
        <taxon>Pseudomonadota</taxon>
        <taxon>Alphaproteobacteria</taxon>
        <taxon>Rhodobacterales</taxon>
        <taxon>Roseobacteraceae</taxon>
        <taxon>Octadecabacter</taxon>
    </lineage>
</organism>
<keyword evidence="1" id="KW-1133">Transmembrane helix</keyword>
<feature type="transmembrane region" description="Helical" evidence="1">
    <location>
        <begin position="131"/>
        <end position="155"/>
    </location>
</feature>
<keyword evidence="1" id="KW-0812">Transmembrane</keyword>
<keyword evidence="1" id="KW-0472">Membrane</keyword>
<feature type="transmembrane region" description="Helical" evidence="1">
    <location>
        <begin position="75"/>
        <end position="94"/>
    </location>
</feature>